<dbReference type="AlphaFoldDB" id="A0A178T9B6"/>
<evidence type="ECO:0000313" key="2">
    <source>
        <dbReference type="EMBL" id="OAO80973.1"/>
    </source>
</evidence>
<name>A0A178T9B6_9BACL</name>
<evidence type="ECO:0000313" key="3">
    <source>
        <dbReference type="Proteomes" id="UP000078336"/>
    </source>
</evidence>
<keyword evidence="1" id="KW-0812">Transmembrane</keyword>
<dbReference type="EMBL" id="LUCQ01000060">
    <property type="protein sequence ID" value="OAO80973.1"/>
    <property type="molecule type" value="Genomic_DNA"/>
</dbReference>
<evidence type="ECO:0000256" key="1">
    <source>
        <dbReference type="SAM" id="Phobius"/>
    </source>
</evidence>
<dbReference type="Proteomes" id="UP000078336">
    <property type="component" value="Unassembled WGS sequence"/>
</dbReference>
<proteinExistence type="predicted"/>
<keyword evidence="1" id="KW-0472">Membrane</keyword>
<reference evidence="2 3" key="1">
    <citation type="submission" date="2016-03" db="EMBL/GenBank/DDBJ databases">
        <title>Spore heat resistance.</title>
        <authorList>
            <person name="Boekhorst J."/>
            <person name="Berendsen E.M."/>
            <person name="Wells-Bennik M.H."/>
            <person name="Kuipers O.P."/>
        </authorList>
    </citation>
    <scope>NUCLEOTIDE SEQUENCE [LARGE SCALE GENOMIC DNA]</scope>
    <source>
        <strain evidence="2 3">AF16</strain>
    </source>
</reference>
<gene>
    <name evidence="2" type="ORF">TAF16_0854</name>
</gene>
<organism evidence="2 3">
    <name type="scientific">Anoxybacillus flavithermus</name>
    <dbReference type="NCBI Taxonomy" id="33934"/>
    <lineage>
        <taxon>Bacteria</taxon>
        <taxon>Bacillati</taxon>
        <taxon>Bacillota</taxon>
        <taxon>Bacilli</taxon>
        <taxon>Bacillales</taxon>
        <taxon>Anoxybacillaceae</taxon>
        <taxon>Anoxybacillus</taxon>
    </lineage>
</organism>
<feature type="transmembrane region" description="Helical" evidence="1">
    <location>
        <begin position="17"/>
        <end position="39"/>
    </location>
</feature>
<accession>A0A178T9B6</accession>
<keyword evidence="3" id="KW-1185">Reference proteome</keyword>
<sequence length="42" mass="5059">MEQFFLRKQKGKWIKKFVFLECLFGHALLSSFYASYLSYSCI</sequence>
<keyword evidence="1" id="KW-1133">Transmembrane helix</keyword>
<protein>
    <submittedName>
        <fullName evidence="2">Uncharacterized protein</fullName>
    </submittedName>
</protein>
<comment type="caution">
    <text evidence="2">The sequence shown here is derived from an EMBL/GenBank/DDBJ whole genome shotgun (WGS) entry which is preliminary data.</text>
</comment>